<name>A0A135YLQ6_9FIRM</name>
<dbReference type="Pfam" id="PF11760">
    <property type="entry name" value="CbiG_N"/>
    <property type="match status" value="1"/>
</dbReference>
<dbReference type="PANTHER" id="PTHR37477:SF1">
    <property type="entry name" value="COBALT-PRECORRIN-5A HYDROLASE"/>
    <property type="match status" value="1"/>
</dbReference>
<feature type="domain" description="Cobalamin synthesis G N-terminal" evidence="2">
    <location>
        <begin position="92"/>
        <end position="171"/>
    </location>
</feature>
<dbReference type="Proteomes" id="UP000070326">
    <property type="component" value="Unassembled WGS sequence"/>
</dbReference>
<dbReference type="Gene3D" id="3.40.50.11220">
    <property type="match status" value="1"/>
</dbReference>
<accession>A0A135YLQ6</accession>
<dbReference type="STRING" id="1261.HMPREF3195_01912"/>
<comment type="caution">
    <text evidence="3">The sequence shown here is derived from an EMBL/GenBank/DDBJ whole genome shotgun (WGS) entry which is preliminary data.</text>
</comment>
<dbReference type="InterPro" id="IPR052553">
    <property type="entry name" value="CbiG_hydrolase"/>
</dbReference>
<dbReference type="Pfam" id="PF01890">
    <property type="entry name" value="CbiG_C"/>
    <property type="match status" value="1"/>
</dbReference>
<gene>
    <name evidence="3" type="ORF">HMPREF3195_01912</name>
</gene>
<evidence type="ECO:0000259" key="1">
    <source>
        <dbReference type="Pfam" id="PF01890"/>
    </source>
</evidence>
<dbReference type="InterPro" id="IPR021744">
    <property type="entry name" value="CbiG_N"/>
</dbReference>
<sequence>MNTGRQVIKLTNRTRDLMDRPMDRTMDLMNRTRDLGDRTRDILSRARYKNEKLAYIYLTDRSRSLAQDLIKLSSDRNLDSELLYFKDFKKSIDRYFNDFDYLVFIMASGIAIRTIAPFIRDKFTDPAVIVMDELGINVISILGGHMAGANEMTAYIANKIGGNPVITTATDINDKGAFDLLVKKLGANVDNIRELSLKYNSSILKGQGPYIYIDPDLRDLVIGIDGWEKSIRGFKNIDDRVIDLNYEINNNSQDESKTNYGIIVISDKLDINKTEFAYLFDIQDSKCEIIRLVPRINVLGIGCRKNTASQVLDMAINTYLEGQNIDVKSIDMVGSIDLKRHERAILDFCDKESVKSEFFASDQLVDYEDLYERSDFVKKVTGVSSVAEPSCHILCEGNLIGKKYKKDGITLSLGRYKRWNR</sequence>
<dbReference type="RefSeq" id="WP_271887016.1">
    <property type="nucleotide sequence ID" value="NZ_JAQMMY010000015.1"/>
</dbReference>
<evidence type="ECO:0000313" key="3">
    <source>
        <dbReference type="EMBL" id="KXI10326.1"/>
    </source>
</evidence>
<proteinExistence type="predicted"/>
<dbReference type="SUPFAM" id="SSF159664">
    <property type="entry name" value="CobE/GbiG C-terminal domain-like"/>
    <property type="match status" value="1"/>
</dbReference>
<reference evidence="3 4" key="1">
    <citation type="submission" date="2016-02" db="EMBL/GenBank/DDBJ databases">
        <authorList>
            <person name="Wen L."/>
            <person name="He K."/>
            <person name="Yang H."/>
        </authorList>
    </citation>
    <scope>NUCLEOTIDE SEQUENCE [LARGE SCALE GENOMIC DNA]</scope>
    <source>
        <strain evidence="3 4">MJR8628A</strain>
    </source>
</reference>
<dbReference type="InterPro" id="IPR036518">
    <property type="entry name" value="CobE/GbiG_C_sf"/>
</dbReference>
<feature type="domain" description="CobE/GbiG C-terminal" evidence="1">
    <location>
        <begin position="298"/>
        <end position="413"/>
    </location>
</feature>
<dbReference type="EMBL" id="LSQZ01000099">
    <property type="protein sequence ID" value="KXI10326.1"/>
    <property type="molecule type" value="Genomic_DNA"/>
</dbReference>
<evidence type="ECO:0000259" key="2">
    <source>
        <dbReference type="Pfam" id="PF11760"/>
    </source>
</evidence>
<dbReference type="eggNOG" id="COG2073">
    <property type="taxonomic scope" value="Bacteria"/>
</dbReference>
<protein>
    <submittedName>
        <fullName evidence="3">CbiG protein</fullName>
    </submittedName>
</protein>
<organism evidence="3 4">
    <name type="scientific">Peptostreptococcus anaerobius</name>
    <dbReference type="NCBI Taxonomy" id="1261"/>
    <lineage>
        <taxon>Bacteria</taxon>
        <taxon>Bacillati</taxon>
        <taxon>Bacillota</taxon>
        <taxon>Clostridia</taxon>
        <taxon>Peptostreptococcales</taxon>
        <taxon>Peptostreptococcaceae</taxon>
        <taxon>Peptostreptococcus</taxon>
    </lineage>
</organism>
<dbReference type="AlphaFoldDB" id="A0A135YLQ6"/>
<dbReference type="Gene3D" id="3.30.420.180">
    <property type="entry name" value="CobE/GbiG C-terminal domain"/>
    <property type="match status" value="1"/>
</dbReference>
<evidence type="ECO:0000313" key="4">
    <source>
        <dbReference type="Proteomes" id="UP000070326"/>
    </source>
</evidence>
<dbReference type="SUPFAM" id="SSF159672">
    <property type="entry name" value="CbiG N-terminal domain-like"/>
    <property type="match status" value="1"/>
</dbReference>
<dbReference type="GO" id="GO:0009236">
    <property type="term" value="P:cobalamin biosynthetic process"/>
    <property type="evidence" value="ECO:0007669"/>
    <property type="project" value="InterPro"/>
</dbReference>
<dbReference type="InterPro" id="IPR002750">
    <property type="entry name" value="CobE/GbiG_C"/>
</dbReference>
<dbReference type="InterPro" id="IPR038029">
    <property type="entry name" value="GbiG_N_sf"/>
</dbReference>
<dbReference type="PANTHER" id="PTHR37477">
    <property type="entry name" value="COBALT-PRECORRIN-5A HYDROLASE"/>
    <property type="match status" value="1"/>
</dbReference>
<dbReference type="PATRIC" id="fig|1261.3.peg.964"/>